<keyword evidence="2" id="KW-1185">Reference proteome</keyword>
<organism evidence="1 2">
    <name type="scientific">Jeongeupia chitinilytica</name>
    <dbReference type="NCBI Taxonomy" id="1041641"/>
    <lineage>
        <taxon>Bacteria</taxon>
        <taxon>Pseudomonadati</taxon>
        <taxon>Pseudomonadota</taxon>
        <taxon>Betaproteobacteria</taxon>
        <taxon>Neisseriales</taxon>
        <taxon>Chitinibacteraceae</taxon>
        <taxon>Jeongeupia</taxon>
    </lineage>
</organism>
<dbReference type="EMBL" id="BMYO01000005">
    <property type="protein sequence ID" value="GHD63433.1"/>
    <property type="molecule type" value="Genomic_DNA"/>
</dbReference>
<protein>
    <recommendedName>
        <fullName evidence="3">Flagellar protein FlgJ N-terminal domain-containing protein</fullName>
    </recommendedName>
</protein>
<evidence type="ECO:0008006" key="3">
    <source>
        <dbReference type="Google" id="ProtNLM"/>
    </source>
</evidence>
<evidence type="ECO:0000313" key="1">
    <source>
        <dbReference type="EMBL" id="GHD63433.1"/>
    </source>
</evidence>
<comment type="caution">
    <text evidence="1">The sequence shown here is derived from an EMBL/GenBank/DDBJ whole genome shotgun (WGS) entry which is preliminary data.</text>
</comment>
<sequence>MTNVTNTGIEGFGRAPVVEDSVQPLPSATDPVYRKKVEKAAEQFESMFIAQMFREMRKVTREMSSEDSVFRNKVDGDMLDFADTAVADVMAKQRSFGIANAILHQLLPPDAAPAGKTGGK</sequence>
<proteinExistence type="predicted"/>
<evidence type="ECO:0000313" key="2">
    <source>
        <dbReference type="Proteomes" id="UP000604737"/>
    </source>
</evidence>
<dbReference type="Proteomes" id="UP000604737">
    <property type="component" value="Unassembled WGS sequence"/>
</dbReference>
<gene>
    <name evidence="1" type="ORF">GCM10007350_20770</name>
</gene>
<reference evidence="2" key="1">
    <citation type="journal article" date="2019" name="Int. J. Syst. Evol. Microbiol.">
        <title>The Global Catalogue of Microorganisms (GCM) 10K type strain sequencing project: providing services to taxonomists for standard genome sequencing and annotation.</title>
        <authorList>
            <consortium name="The Broad Institute Genomics Platform"/>
            <consortium name="The Broad Institute Genome Sequencing Center for Infectious Disease"/>
            <person name="Wu L."/>
            <person name="Ma J."/>
        </authorList>
    </citation>
    <scope>NUCLEOTIDE SEQUENCE [LARGE SCALE GENOMIC DNA]</scope>
    <source>
        <strain evidence="2">KCTC 23701</strain>
    </source>
</reference>
<accession>A0ABQ3GZU9</accession>
<name>A0ABQ3GZU9_9NEIS</name>